<dbReference type="Proteomes" id="UP001168990">
    <property type="component" value="Unassembled WGS sequence"/>
</dbReference>
<name>A0AA39FKL6_9HYME</name>
<organism evidence="2 3">
    <name type="scientific">Microctonus aethiopoides</name>
    <dbReference type="NCBI Taxonomy" id="144406"/>
    <lineage>
        <taxon>Eukaryota</taxon>
        <taxon>Metazoa</taxon>
        <taxon>Ecdysozoa</taxon>
        <taxon>Arthropoda</taxon>
        <taxon>Hexapoda</taxon>
        <taxon>Insecta</taxon>
        <taxon>Pterygota</taxon>
        <taxon>Neoptera</taxon>
        <taxon>Endopterygota</taxon>
        <taxon>Hymenoptera</taxon>
        <taxon>Apocrita</taxon>
        <taxon>Ichneumonoidea</taxon>
        <taxon>Braconidae</taxon>
        <taxon>Euphorinae</taxon>
        <taxon>Microctonus</taxon>
    </lineage>
</organism>
<reference evidence="2" key="1">
    <citation type="journal article" date="2023" name="bioRxiv">
        <title>Scaffold-level genome assemblies of two parasitoid biocontrol wasps reveal the parthenogenesis mechanism and an associated novel virus.</title>
        <authorList>
            <person name="Inwood S."/>
            <person name="Skelly J."/>
            <person name="Guhlin J."/>
            <person name="Harrop T."/>
            <person name="Goldson S."/>
            <person name="Dearden P."/>
        </authorList>
    </citation>
    <scope>NUCLEOTIDE SEQUENCE</scope>
    <source>
        <strain evidence="2">Irish</strain>
        <tissue evidence="2">Whole body</tissue>
    </source>
</reference>
<reference evidence="2" key="2">
    <citation type="submission" date="2023-03" db="EMBL/GenBank/DDBJ databases">
        <authorList>
            <person name="Inwood S.N."/>
            <person name="Skelly J.G."/>
            <person name="Guhlin J."/>
            <person name="Harrop T.W.R."/>
            <person name="Goldson S.G."/>
            <person name="Dearden P.K."/>
        </authorList>
    </citation>
    <scope>NUCLEOTIDE SEQUENCE</scope>
    <source>
        <strain evidence="2">Irish</strain>
        <tissue evidence="2">Whole body</tissue>
    </source>
</reference>
<evidence type="ECO:0000256" key="1">
    <source>
        <dbReference type="SAM" id="SignalP"/>
    </source>
</evidence>
<dbReference type="EMBL" id="JAQQBS010000003">
    <property type="protein sequence ID" value="KAK0171155.1"/>
    <property type="molecule type" value="Genomic_DNA"/>
</dbReference>
<sequence length="115" mass="12742">MKLYGILFITIAVVFFVISYSEASPNSDMNRQTCFLNIDCPKNFVCHKSVCSNPCRNNGGRYPKNLGLSCGRNAECKTMDYEGSHCTCIEGFVGNPLHECVQKGTWGSDNFGIIL</sequence>
<dbReference type="AlphaFoldDB" id="A0AA39FKL6"/>
<feature type="signal peptide" evidence="1">
    <location>
        <begin position="1"/>
        <end position="23"/>
    </location>
</feature>
<evidence type="ECO:0000313" key="3">
    <source>
        <dbReference type="Proteomes" id="UP001168990"/>
    </source>
</evidence>
<feature type="chain" id="PRO_5041305208" evidence="1">
    <location>
        <begin position="24"/>
        <end position="115"/>
    </location>
</feature>
<keyword evidence="3" id="KW-1185">Reference proteome</keyword>
<accession>A0AA39FKL6</accession>
<evidence type="ECO:0000313" key="2">
    <source>
        <dbReference type="EMBL" id="KAK0171155.1"/>
    </source>
</evidence>
<keyword evidence="1" id="KW-0732">Signal</keyword>
<protein>
    <submittedName>
        <fullName evidence="2">Uncharacterized protein</fullName>
    </submittedName>
</protein>
<proteinExistence type="predicted"/>
<comment type="caution">
    <text evidence="2">The sequence shown here is derived from an EMBL/GenBank/DDBJ whole genome shotgun (WGS) entry which is preliminary data.</text>
</comment>
<gene>
    <name evidence="2" type="ORF">PV328_008910</name>
</gene>